<evidence type="ECO:0000313" key="6">
    <source>
        <dbReference type="EMBL" id="KAJ7756955.1"/>
    </source>
</evidence>
<accession>A0AAD7J4K3</accession>
<evidence type="ECO:0000256" key="1">
    <source>
        <dbReference type="ARBA" id="ARBA00023016"/>
    </source>
</evidence>
<reference evidence="6" key="1">
    <citation type="submission" date="2023-03" db="EMBL/GenBank/DDBJ databases">
        <title>Massive genome expansion in bonnet fungi (Mycena s.s.) driven by repeated elements and novel gene families across ecological guilds.</title>
        <authorList>
            <consortium name="Lawrence Berkeley National Laboratory"/>
            <person name="Harder C.B."/>
            <person name="Miyauchi S."/>
            <person name="Viragh M."/>
            <person name="Kuo A."/>
            <person name="Thoen E."/>
            <person name="Andreopoulos B."/>
            <person name="Lu D."/>
            <person name="Skrede I."/>
            <person name="Drula E."/>
            <person name="Henrissat B."/>
            <person name="Morin E."/>
            <person name="Kohler A."/>
            <person name="Barry K."/>
            <person name="LaButti K."/>
            <person name="Morin E."/>
            <person name="Salamov A."/>
            <person name="Lipzen A."/>
            <person name="Mereny Z."/>
            <person name="Hegedus B."/>
            <person name="Baldrian P."/>
            <person name="Stursova M."/>
            <person name="Weitz H."/>
            <person name="Taylor A."/>
            <person name="Grigoriev I.V."/>
            <person name="Nagy L.G."/>
            <person name="Martin F."/>
            <person name="Kauserud H."/>
        </authorList>
    </citation>
    <scope>NUCLEOTIDE SEQUENCE</scope>
    <source>
        <strain evidence="6">CBHHK182m</strain>
    </source>
</reference>
<evidence type="ECO:0000259" key="5">
    <source>
        <dbReference type="PROSITE" id="PS01031"/>
    </source>
</evidence>
<dbReference type="InterPro" id="IPR008978">
    <property type="entry name" value="HSP20-like_chaperone"/>
</dbReference>
<comment type="similarity">
    <text evidence="2 3">Belongs to the small heat shock protein (HSP20) family.</text>
</comment>
<dbReference type="Pfam" id="PF00011">
    <property type="entry name" value="HSP20"/>
    <property type="match status" value="1"/>
</dbReference>
<sequence>MSPARTLKSAGMSTAESNRHLARQNARKLILEVYDAIRRGNIHVKRPDPNLPFRPRMEVYNDPDSPNIIATFEVPGVKITDLSISVKQGHLLIQGERQPKYRPRRHPSVRGPRETSAGEMDVDSQPSAPDSANARFFPYEELRYGAFARRLRLPPGVDTSCIGASLSDGLLTVSWPRSTPAARQTDESSMATERTSIERPTSSVRAEPHARSGTDRAHSARVE</sequence>
<evidence type="ECO:0000256" key="3">
    <source>
        <dbReference type="RuleBase" id="RU003616"/>
    </source>
</evidence>
<dbReference type="EMBL" id="JARKIB010000045">
    <property type="protein sequence ID" value="KAJ7756955.1"/>
    <property type="molecule type" value="Genomic_DNA"/>
</dbReference>
<name>A0AAD7J4K3_9AGAR</name>
<organism evidence="6 7">
    <name type="scientific">Mycena metata</name>
    <dbReference type="NCBI Taxonomy" id="1033252"/>
    <lineage>
        <taxon>Eukaryota</taxon>
        <taxon>Fungi</taxon>
        <taxon>Dikarya</taxon>
        <taxon>Basidiomycota</taxon>
        <taxon>Agaricomycotina</taxon>
        <taxon>Agaricomycetes</taxon>
        <taxon>Agaricomycetidae</taxon>
        <taxon>Agaricales</taxon>
        <taxon>Marasmiineae</taxon>
        <taxon>Mycenaceae</taxon>
        <taxon>Mycena</taxon>
    </lineage>
</organism>
<feature type="compositionally biased region" description="Basic and acidic residues" evidence="4">
    <location>
        <begin position="206"/>
        <end position="223"/>
    </location>
</feature>
<dbReference type="InterPro" id="IPR002068">
    <property type="entry name" value="A-crystallin/Hsp20_dom"/>
</dbReference>
<keyword evidence="7" id="KW-1185">Reference proteome</keyword>
<dbReference type="InterPro" id="IPR031107">
    <property type="entry name" value="Small_HSP"/>
</dbReference>
<dbReference type="SUPFAM" id="SSF49764">
    <property type="entry name" value="HSP20-like chaperones"/>
    <property type="match status" value="1"/>
</dbReference>
<dbReference type="Proteomes" id="UP001215598">
    <property type="component" value="Unassembled WGS sequence"/>
</dbReference>
<dbReference type="PANTHER" id="PTHR11527">
    <property type="entry name" value="HEAT-SHOCK PROTEIN 20 FAMILY MEMBER"/>
    <property type="match status" value="1"/>
</dbReference>
<proteinExistence type="inferred from homology"/>
<feature type="region of interest" description="Disordered" evidence="4">
    <location>
        <begin position="177"/>
        <end position="223"/>
    </location>
</feature>
<dbReference type="CDD" id="cd06464">
    <property type="entry name" value="ACD_sHsps-like"/>
    <property type="match status" value="1"/>
</dbReference>
<feature type="domain" description="SHSP" evidence="5">
    <location>
        <begin position="48"/>
        <end position="193"/>
    </location>
</feature>
<evidence type="ECO:0000256" key="4">
    <source>
        <dbReference type="SAM" id="MobiDB-lite"/>
    </source>
</evidence>
<feature type="region of interest" description="Disordered" evidence="4">
    <location>
        <begin position="94"/>
        <end position="132"/>
    </location>
</feature>
<comment type="caution">
    <text evidence="6">The sequence shown here is derived from an EMBL/GenBank/DDBJ whole genome shotgun (WGS) entry which is preliminary data.</text>
</comment>
<feature type="compositionally biased region" description="Polar residues" evidence="4">
    <location>
        <begin position="187"/>
        <end position="204"/>
    </location>
</feature>
<evidence type="ECO:0000313" key="7">
    <source>
        <dbReference type="Proteomes" id="UP001215598"/>
    </source>
</evidence>
<keyword evidence="1" id="KW-0346">Stress response</keyword>
<dbReference type="AlphaFoldDB" id="A0AAD7J4K3"/>
<evidence type="ECO:0000256" key="2">
    <source>
        <dbReference type="PROSITE-ProRule" id="PRU00285"/>
    </source>
</evidence>
<dbReference type="PROSITE" id="PS01031">
    <property type="entry name" value="SHSP"/>
    <property type="match status" value="1"/>
</dbReference>
<dbReference type="Gene3D" id="2.60.40.790">
    <property type="match status" value="1"/>
</dbReference>
<feature type="region of interest" description="Disordered" evidence="4">
    <location>
        <begin position="1"/>
        <end position="20"/>
    </location>
</feature>
<protein>
    <submittedName>
        <fullName evidence="6">HSP20-like chaperone</fullName>
    </submittedName>
</protein>
<gene>
    <name evidence="6" type="ORF">B0H16DRAFT_1537528</name>
</gene>